<evidence type="ECO:0000256" key="3">
    <source>
        <dbReference type="ARBA" id="ARBA00023163"/>
    </source>
</evidence>
<reference evidence="6 7" key="1">
    <citation type="submission" date="2024-02" db="EMBL/GenBank/DDBJ databases">
        <authorList>
            <person name="Vignale AGUSTIN F."/>
            <person name="Sosa J E."/>
            <person name="Modenutti C."/>
        </authorList>
    </citation>
    <scope>NUCLEOTIDE SEQUENCE [LARGE SCALE GENOMIC DNA]</scope>
</reference>
<gene>
    <name evidence="6" type="ORF">ILEXP_LOCUS19217</name>
</gene>
<dbReference type="Pfam" id="PF14215">
    <property type="entry name" value="bHLH-MYC_N"/>
    <property type="match status" value="1"/>
</dbReference>
<keyword evidence="2" id="KW-0010">Activator</keyword>
<dbReference type="PANTHER" id="PTHR46266">
    <property type="entry name" value="TRANSCRIPTION FACTOR TT8"/>
    <property type="match status" value="1"/>
</dbReference>
<comment type="caution">
    <text evidence="6">The sequence shown here is derived from an EMBL/GenBank/DDBJ whole genome shotgun (WGS) entry which is preliminary data.</text>
</comment>
<feature type="compositionally biased region" description="Polar residues" evidence="4">
    <location>
        <begin position="208"/>
        <end position="244"/>
    </location>
</feature>
<dbReference type="EMBL" id="CAUOFW020002092">
    <property type="protein sequence ID" value="CAK9151059.1"/>
    <property type="molecule type" value="Genomic_DNA"/>
</dbReference>
<dbReference type="InterPro" id="IPR025610">
    <property type="entry name" value="MYC/MYB_N"/>
</dbReference>
<organism evidence="6 7">
    <name type="scientific">Ilex paraguariensis</name>
    <name type="common">yerba mate</name>
    <dbReference type="NCBI Taxonomy" id="185542"/>
    <lineage>
        <taxon>Eukaryota</taxon>
        <taxon>Viridiplantae</taxon>
        <taxon>Streptophyta</taxon>
        <taxon>Embryophyta</taxon>
        <taxon>Tracheophyta</taxon>
        <taxon>Spermatophyta</taxon>
        <taxon>Magnoliopsida</taxon>
        <taxon>eudicotyledons</taxon>
        <taxon>Gunneridae</taxon>
        <taxon>Pentapetalae</taxon>
        <taxon>asterids</taxon>
        <taxon>campanulids</taxon>
        <taxon>Aquifoliales</taxon>
        <taxon>Aquifoliaceae</taxon>
        <taxon>Ilex</taxon>
    </lineage>
</organism>
<dbReference type="PANTHER" id="PTHR46266:SF4">
    <property type="entry name" value="TRANSCRIPTION FACTOR TT8"/>
    <property type="match status" value="1"/>
</dbReference>
<name>A0ABC8S777_9AQUA</name>
<keyword evidence="1" id="KW-0805">Transcription regulation</keyword>
<evidence type="ECO:0000313" key="6">
    <source>
        <dbReference type="EMBL" id="CAK9151059.1"/>
    </source>
</evidence>
<proteinExistence type="predicted"/>
<sequence length="395" mass="43910">MAAPPPSSRLQVMLQSAVQTVQWTYSLFWQLCPQQRVMVWAAGYYNGAIKTRKTVQPMEVTAEEASLQRSQQLRELYDTLSAGESNQPTRRPSAALSPEDLTELEWFYLMCVSFSFPPGVGLPGKAYVKRHHVWLTGANEVDSKVFSRAILAKSARVQTVVCIPLLDGVVELGSTERVQEDLGFIQQVKSFFIDHNHLPLPPKPALSEHSTSNPASSSDHARFQSVSMPSTYATEDPLANTNQIDAEEEEEEEEEEDEDDEEEGEEEEEADRDSEAETVRNSGLSRSQQNYQTVTQGVPAAPGASEPSELMQLDMSEDIRVGSPDDGSNNLNSDFHLLAVSQAGNPTDHKPRADLYRAESSRRWPILLDSLGNNLQLPHSGMILLGLSQPYRHNI</sequence>
<protein>
    <recommendedName>
        <fullName evidence="5">Transcription factor MYC/MYB N-terminal domain-containing protein</fullName>
    </recommendedName>
</protein>
<evidence type="ECO:0000256" key="4">
    <source>
        <dbReference type="SAM" id="MobiDB-lite"/>
    </source>
</evidence>
<keyword evidence="7" id="KW-1185">Reference proteome</keyword>
<evidence type="ECO:0000259" key="5">
    <source>
        <dbReference type="Pfam" id="PF14215"/>
    </source>
</evidence>
<accession>A0ABC8S777</accession>
<feature type="compositionally biased region" description="Acidic residues" evidence="4">
    <location>
        <begin position="245"/>
        <end position="272"/>
    </location>
</feature>
<dbReference type="Proteomes" id="UP001642360">
    <property type="component" value="Unassembled WGS sequence"/>
</dbReference>
<evidence type="ECO:0000256" key="2">
    <source>
        <dbReference type="ARBA" id="ARBA00023159"/>
    </source>
</evidence>
<feature type="domain" description="Transcription factor MYC/MYB N-terminal" evidence="5">
    <location>
        <begin position="10"/>
        <end position="192"/>
    </location>
</feature>
<dbReference type="AlphaFoldDB" id="A0ABC8S777"/>
<keyword evidence="3" id="KW-0804">Transcription</keyword>
<feature type="compositionally biased region" description="Polar residues" evidence="4">
    <location>
        <begin position="279"/>
        <end position="296"/>
    </location>
</feature>
<evidence type="ECO:0000256" key="1">
    <source>
        <dbReference type="ARBA" id="ARBA00023015"/>
    </source>
</evidence>
<evidence type="ECO:0000313" key="7">
    <source>
        <dbReference type="Proteomes" id="UP001642360"/>
    </source>
</evidence>
<feature type="region of interest" description="Disordered" evidence="4">
    <location>
        <begin position="202"/>
        <end position="306"/>
    </location>
</feature>